<accession>A0A1Q3B5T4</accession>
<sequence>MKEFGSVGKNLKLLKEELQGVYDGNGGIISNPRMEALKEEINTSMEKEETMWCQRSRIAWPKEGHTIFFHSKTSQRRKSNCIVGLRDTSRRWQEEEKVVEDIVVSYFKDIFFSDPVDKLEEVLD</sequence>
<dbReference type="InParanoid" id="A0A1Q3B5T4"/>
<proteinExistence type="predicted"/>
<dbReference type="EMBL" id="BDDD01000305">
    <property type="protein sequence ID" value="GAV63416.1"/>
    <property type="molecule type" value="Genomic_DNA"/>
</dbReference>
<name>A0A1Q3B5T4_CEPFO</name>
<keyword evidence="2" id="KW-1185">Reference proteome</keyword>
<evidence type="ECO:0000313" key="2">
    <source>
        <dbReference type="Proteomes" id="UP000187406"/>
    </source>
</evidence>
<organism evidence="1 2">
    <name type="scientific">Cephalotus follicularis</name>
    <name type="common">Albany pitcher plant</name>
    <dbReference type="NCBI Taxonomy" id="3775"/>
    <lineage>
        <taxon>Eukaryota</taxon>
        <taxon>Viridiplantae</taxon>
        <taxon>Streptophyta</taxon>
        <taxon>Embryophyta</taxon>
        <taxon>Tracheophyta</taxon>
        <taxon>Spermatophyta</taxon>
        <taxon>Magnoliopsida</taxon>
        <taxon>eudicotyledons</taxon>
        <taxon>Gunneridae</taxon>
        <taxon>Pentapetalae</taxon>
        <taxon>rosids</taxon>
        <taxon>fabids</taxon>
        <taxon>Oxalidales</taxon>
        <taxon>Cephalotaceae</taxon>
        <taxon>Cephalotus</taxon>
    </lineage>
</organism>
<protein>
    <submittedName>
        <fullName evidence="1">Uncharacterized protein</fullName>
    </submittedName>
</protein>
<reference evidence="2" key="1">
    <citation type="submission" date="2016-04" db="EMBL/GenBank/DDBJ databases">
        <title>Cephalotus genome sequencing.</title>
        <authorList>
            <person name="Fukushima K."/>
            <person name="Hasebe M."/>
            <person name="Fang X."/>
        </authorList>
    </citation>
    <scope>NUCLEOTIDE SEQUENCE [LARGE SCALE GENOMIC DNA]</scope>
    <source>
        <strain evidence="2">cv. St1</strain>
    </source>
</reference>
<comment type="caution">
    <text evidence="1">The sequence shown here is derived from an EMBL/GenBank/DDBJ whole genome shotgun (WGS) entry which is preliminary data.</text>
</comment>
<gene>
    <name evidence="1" type="ORF">CFOL_v3_06934</name>
</gene>
<dbReference type="OrthoDB" id="1935089at2759"/>
<dbReference type="Proteomes" id="UP000187406">
    <property type="component" value="Unassembled WGS sequence"/>
</dbReference>
<evidence type="ECO:0000313" key="1">
    <source>
        <dbReference type="EMBL" id="GAV63416.1"/>
    </source>
</evidence>
<dbReference type="AlphaFoldDB" id="A0A1Q3B5T4"/>